<dbReference type="InterPro" id="IPR025484">
    <property type="entry name" value="DUF4376"/>
</dbReference>
<keyword evidence="3" id="KW-1185">Reference proteome</keyword>
<sequence length="129" mass="14807">MKRFFQLNPDNRPATWATIKQWRDTHEVAPVDTTFGNFDCDERSDARMNGSIGLFDNLPTLQGGKLTWKRGDNSFIQLTKAELQQVYSEVQLNRATRGALLHVKAEMFRQMDPAPTSAQLSDLSFWLEE</sequence>
<dbReference type="EMBL" id="JANCMW010000004">
    <property type="protein sequence ID" value="MDF0750277.1"/>
    <property type="molecule type" value="Genomic_DNA"/>
</dbReference>
<evidence type="ECO:0000259" key="1">
    <source>
        <dbReference type="Pfam" id="PF14301"/>
    </source>
</evidence>
<feature type="domain" description="DUF4376" evidence="1">
    <location>
        <begin position="12"/>
        <end position="91"/>
    </location>
</feature>
<evidence type="ECO:0000313" key="2">
    <source>
        <dbReference type="EMBL" id="MDF0750277.1"/>
    </source>
</evidence>
<name>A0ABT5Y9C9_9GAMM</name>
<organism evidence="2 3">
    <name type="scientific">Marinobacter iranensis</name>
    <dbReference type="NCBI Taxonomy" id="2962607"/>
    <lineage>
        <taxon>Bacteria</taxon>
        <taxon>Pseudomonadati</taxon>
        <taxon>Pseudomonadota</taxon>
        <taxon>Gammaproteobacteria</taxon>
        <taxon>Pseudomonadales</taxon>
        <taxon>Marinobacteraceae</taxon>
        <taxon>Marinobacter</taxon>
    </lineage>
</organism>
<evidence type="ECO:0000313" key="3">
    <source>
        <dbReference type="Proteomes" id="UP001143391"/>
    </source>
</evidence>
<accession>A0ABT5Y9C9</accession>
<comment type="caution">
    <text evidence="2">The sequence shown here is derived from an EMBL/GenBank/DDBJ whole genome shotgun (WGS) entry which is preliminary data.</text>
</comment>
<dbReference type="Pfam" id="PF14301">
    <property type="entry name" value="DUF4376"/>
    <property type="match status" value="1"/>
</dbReference>
<proteinExistence type="predicted"/>
<gene>
    <name evidence="2" type="ORF">NLU14_08545</name>
</gene>
<reference evidence="2" key="1">
    <citation type="submission" date="2022-07" db="EMBL/GenBank/DDBJ databases">
        <title>Marinobacter iranensis a new bacterium isolate from a hipersaline lake in Iran.</title>
        <authorList>
            <person name="Mohammad A.M.A."/>
            <person name="Cristina S.-P."/>
            <person name="Antonio V."/>
        </authorList>
    </citation>
    <scope>NUCLEOTIDE SEQUENCE</scope>
    <source>
        <strain evidence="2">71-i</strain>
    </source>
</reference>
<dbReference type="RefSeq" id="WP_275705808.1">
    <property type="nucleotide sequence ID" value="NZ_JANCMW010000004.1"/>
</dbReference>
<dbReference type="Proteomes" id="UP001143391">
    <property type="component" value="Unassembled WGS sequence"/>
</dbReference>
<protein>
    <submittedName>
        <fullName evidence="2">DUF4376 domain-containing protein</fullName>
    </submittedName>
</protein>